<sequence>MDREEMEREQSERREYVKNLGIEYRFGCYEEKRADSCHLLGEYMEALEQNTKAAFTLFRQNCLNKENPKSCYKYAMYVLAGKECDPSLKEMKRPLEIACDANIAKGCRYLSLVNWNKEKNKPIDAVAAEKYMKKACALEDGEACWLLSTWYMGDKTKFKKTKEGTKEVVDQSDIGKLERDMEKSVEYGIKACEYDIAQSCANVSRMFKLGDGIKKDIDKAKIYAEKTKELIDIMRKKDNDTGFTA</sequence>
<dbReference type="PANTHER" id="PTHR13891">
    <property type="entry name" value="CYTOCHROME C OXIDASE ASSEMBLY FACTOR 7"/>
    <property type="match status" value="1"/>
</dbReference>
<dbReference type="InterPro" id="IPR011990">
    <property type="entry name" value="TPR-like_helical_dom_sf"/>
</dbReference>
<dbReference type="GO" id="GO:0005758">
    <property type="term" value="C:mitochondrial intermembrane space"/>
    <property type="evidence" value="ECO:0007669"/>
    <property type="project" value="TreeGrafter"/>
</dbReference>
<dbReference type="Gene3D" id="1.25.40.10">
    <property type="entry name" value="Tetratricopeptide repeat domain"/>
    <property type="match status" value="1"/>
</dbReference>
<keyword evidence="4" id="KW-1185">Reference proteome</keyword>
<organism evidence="3 4">
    <name type="scientific">Pristionchus fissidentatus</name>
    <dbReference type="NCBI Taxonomy" id="1538716"/>
    <lineage>
        <taxon>Eukaryota</taxon>
        <taxon>Metazoa</taxon>
        <taxon>Ecdysozoa</taxon>
        <taxon>Nematoda</taxon>
        <taxon>Chromadorea</taxon>
        <taxon>Rhabditida</taxon>
        <taxon>Rhabditina</taxon>
        <taxon>Diplogasteromorpha</taxon>
        <taxon>Diplogasteroidea</taxon>
        <taxon>Neodiplogasteridae</taxon>
        <taxon>Pristionchus</taxon>
    </lineage>
</organism>
<dbReference type="AlphaFoldDB" id="A0AAV5V5I7"/>
<keyword evidence="2" id="KW-0677">Repeat</keyword>
<dbReference type="SMART" id="SM00671">
    <property type="entry name" value="SEL1"/>
    <property type="match status" value="3"/>
</dbReference>
<dbReference type="EMBL" id="BTSY01000002">
    <property type="protein sequence ID" value="GMT14689.1"/>
    <property type="molecule type" value="Genomic_DNA"/>
</dbReference>
<comment type="caution">
    <text evidence="3">The sequence shown here is derived from an EMBL/GenBank/DDBJ whole genome shotgun (WGS) entry which is preliminary data.</text>
</comment>
<dbReference type="InterPro" id="IPR040239">
    <property type="entry name" value="HcpB-like"/>
</dbReference>
<proteinExistence type="inferred from homology"/>
<accession>A0AAV5V5I7</accession>
<evidence type="ECO:0000256" key="2">
    <source>
        <dbReference type="ARBA" id="ARBA00022737"/>
    </source>
</evidence>
<evidence type="ECO:0000313" key="4">
    <source>
        <dbReference type="Proteomes" id="UP001432322"/>
    </source>
</evidence>
<dbReference type="InterPro" id="IPR006597">
    <property type="entry name" value="Sel1-like"/>
</dbReference>
<dbReference type="PANTHER" id="PTHR13891:SF1">
    <property type="entry name" value="CYTOCHROME C OXIDASE ASSEMBLY FACTOR 7"/>
    <property type="match status" value="1"/>
</dbReference>
<evidence type="ECO:0000313" key="3">
    <source>
        <dbReference type="EMBL" id="GMT14689.1"/>
    </source>
</evidence>
<gene>
    <name evidence="3" type="ORF">PFISCL1PPCAC_5986</name>
</gene>
<dbReference type="SUPFAM" id="SSF81901">
    <property type="entry name" value="HCP-like"/>
    <property type="match status" value="1"/>
</dbReference>
<protein>
    <submittedName>
        <fullName evidence="3">Uncharacterized protein</fullName>
    </submittedName>
</protein>
<name>A0AAV5V5I7_9BILA</name>
<evidence type="ECO:0000256" key="1">
    <source>
        <dbReference type="ARBA" id="ARBA00008486"/>
    </source>
</evidence>
<dbReference type="Pfam" id="PF08238">
    <property type="entry name" value="Sel1"/>
    <property type="match status" value="4"/>
</dbReference>
<comment type="similarity">
    <text evidence="1">Belongs to the hcp beta-lactamase family.</text>
</comment>
<reference evidence="3" key="1">
    <citation type="submission" date="2023-10" db="EMBL/GenBank/DDBJ databases">
        <title>Genome assembly of Pristionchus species.</title>
        <authorList>
            <person name="Yoshida K."/>
            <person name="Sommer R.J."/>
        </authorList>
    </citation>
    <scope>NUCLEOTIDE SEQUENCE</scope>
    <source>
        <strain evidence="3">RS5133</strain>
    </source>
</reference>
<dbReference type="Proteomes" id="UP001432322">
    <property type="component" value="Unassembled WGS sequence"/>
</dbReference>